<evidence type="ECO:0008006" key="4">
    <source>
        <dbReference type="Google" id="ProtNLM"/>
    </source>
</evidence>
<feature type="transmembrane region" description="Helical" evidence="1">
    <location>
        <begin position="306"/>
        <end position="325"/>
    </location>
</feature>
<reference evidence="2 3" key="1">
    <citation type="submission" date="2021-01" db="EMBL/GenBank/DDBJ databases">
        <title>Chryseolinea sp. Jin1 Genome sequencing and assembly.</title>
        <authorList>
            <person name="Kim I."/>
        </authorList>
    </citation>
    <scope>NUCLEOTIDE SEQUENCE [LARGE SCALE GENOMIC DNA]</scope>
    <source>
        <strain evidence="2 3">Jin1</strain>
    </source>
</reference>
<keyword evidence="1" id="KW-1133">Transmembrane helix</keyword>
<accession>A0ABS1KQV0</accession>
<keyword evidence="3" id="KW-1185">Reference proteome</keyword>
<feature type="transmembrane region" description="Helical" evidence="1">
    <location>
        <begin position="86"/>
        <end position="105"/>
    </location>
</feature>
<evidence type="ECO:0000256" key="1">
    <source>
        <dbReference type="SAM" id="Phobius"/>
    </source>
</evidence>
<organism evidence="2 3">
    <name type="scientific">Chryseolinea lacunae</name>
    <dbReference type="NCBI Taxonomy" id="2801331"/>
    <lineage>
        <taxon>Bacteria</taxon>
        <taxon>Pseudomonadati</taxon>
        <taxon>Bacteroidota</taxon>
        <taxon>Cytophagia</taxon>
        <taxon>Cytophagales</taxon>
        <taxon>Fulvivirgaceae</taxon>
        <taxon>Chryseolinea</taxon>
    </lineage>
</organism>
<comment type="caution">
    <text evidence="2">The sequence shown here is derived from an EMBL/GenBank/DDBJ whole genome shotgun (WGS) entry which is preliminary data.</text>
</comment>
<dbReference type="RefSeq" id="WP_202009326.1">
    <property type="nucleotide sequence ID" value="NZ_JAERRB010000003.1"/>
</dbReference>
<feature type="transmembrane region" description="Helical" evidence="1">
    <location>
        <begin position="117"/>
        <end position="147"/>
    </location>
</feature>
<evidence type="ECO:0000313" key="3">
    <source>
        <dbReference type="Proteomes" id="UP000613030"/>
    </source>
</evidence>
<feature type="transmembrane region" description="Helical" evidence="1">
    <location>
        <begin position="332"/>
        <end position="351"/>
    </location>
</feature>
<feature type="transmembrane region" description="Helical" evidence="1">
    <location>
        <begin position="203"/>
        <end position="223"/>
    </location>
</feature>
<name>A0ABS1KQV0_9BACT</name>
<evidence type="ECO:0000313" key="2">
    <source>
        <dbReference type="EMBL" id="MBL0741806.1"/>
    </source>
</evidence>
<feature type="transmembrane region" description="Helical" evidence="1">
    <location>
        <begin position="243"/>
        <end position="270"/>
    </location>
</feature>
<sequence>MLQYFRINDPYRLLGVLVIMLVVYLPLFIDGPDMTFPELKSIVVGEKVHDGHAMYTEVVDTTAPLAAWTNGFLDIIFGRSILARHILAFFVIFSQAAYMGIVFASKKAFSENTYIPSLLFAILFMFSFDTLSLTPELLGFGFILPALSNLFKEVEFRDQRNESVFNLGLYIGLASLFSFSLAVYIIGALMVLIVFTRHPPRKYVLLVVGFLTPHLFLMSIYYLKDGLSALWQFYYVPNLSFHAINYISAGSLWVLGALPLAFLVISLIMLNRDARFTKYQSQLVQTMFLWMIFSVLQILYSKDWRPQSFITLIPSLSFFIAQFLLLIRRRRFAEISVWVLLIGTVVVSYMARYNRLSSVNYQALVVPDKPGLPKASNVLVLDGDWSIYKQQPLGSAFFNWELSKEIFAHAEYYDNVILVYEGIKSDPPSIIRDKDNLFGPFLERIPEFKSLYKRKGIYYTRTGR</sequence>
<keyword evidence="1" id="KW-0472">Membrane</keyword>
<keyword evidence="1" id="KW-0812">Transmembrane</keyword>
<protein>
    <recommendedName>
        <fullName evidence="4">Glycosyltransferase RgtA/B/C/D-like domain-containing protein</fullName>
    </recommendedName>
</protein>
<feature type="transmembrane region" description="Helical" evidence="1">
    <location>
        <begin position="12"/>
        <end position="29"/>
    </location>
</feature>
<feature type="transmembrane region" description="Helical" evidence="1">
    <location>
        <begin position="282"/>
        <end position="300"/>
    </location>
</feature>
<gene>
    <name evidence="2" type="ORF">JI741_11285</name>
</gene>
<dbReference type="EMBL" id="JAERRB010000003">
    <property type="protein sequence ID" value="MBL0741806.1"/>
    <property type="molecule type" value="Genomic_DNA"/>
</dbReference>
<feature type="transmembrane region" description="Helical" evidence="1">
    <location>
        <begin position="167"/>
        <end position="196"/>
    </location>
</feature>
<dbReference type="Proteomes" id="UP000613030">
    <property type="component" value="Unassembled WGS sequence"/>
</dbReference>
<proteinExistence type="predicted"/>